<organism evidence="2 3">
    <name type="scientific">Seminavis robusta</name>
    <dbReference type="NCBI Taxonomy" id="568900"/>
    <lineage>
        <taxon>Eukaryota</taxon>
        <taxon>Sar</taxon>
        <taxon>Stramenopiles</taxon>
        <taxon>Ochrophyta</taxon>
        <taxon>Bacillariophyta</taxon>
        <taxon>Bacillariophyceae</taxon>
        <taxon>Bacillariophycidae</taxon>
        <taxon>Naviculales</taxon>
        <taxon>Naviculaceae</taxon>
        <taxon>Seminavis</taxon>
    </lineage>
</organism>
<sequence length="588" mass="66542">MTDSFPGLSLSGRQLNIQTENPAKEDKDVFFPLDETVTKLKQLLAQATDEGSNIIFIRAPVAAGKTTLANYLRTKHSDEFVIVASATSERQWFKHVIEASGQTNLDVDNVRNALISIAKQGKTIIIDEAHRIFEHPKVVVTFFKDMEIADVAPTFLLFSASGSTQDSQGNHVSTPKEIKRKYMWYPPIPNTSIDKLRTDLAEAKKPVYLDAESVQFFVTLCGGHRGIFMHAMKWVQEKQQNAPQSSVDISENTTLNITNWKITQTVSNVRKTLEESNMKTGALGWNVGLRKFLKECRAVRVNGDYSNILNIPKEFGLVLYGGPKLMEELNNQERTLAISGFLFPERRDTDRDNEFVKYDWNDSTVIYAVPNPVMAEYYGDILPHKVKHYKRQLLEEKKKPDCAADLMARVLPYLTFTAVVDNPISREDGSLSNCLSRKGMPYEDDYNDGSTCAIESIMAAQDLKAHLEHAKRFSNPKKMNYNISQQQLLLVIGGVRKQVKERVQYVAKTLGKKGILEIVGLCVSLNHDSYEMFREGEEDPIYFVCDRVPKTLKKDNDGRFETAQICVFECDDTAPHPKKSKPSEEPSY</sequence>
<dbReference type="Gene3D" id="3.40.50.300">
    <property type="entry name" value="P-loop containing nucleotide triphosphate hydrolases"/>
    <property type="match status" value="1"/>
</dbReference>
<accession>A0A9N8DE18</accession>
<dbReference type="Pfam" id="PF13401">
    <property type="entry name" value="AAA_22"/>
    <property type="match status" value="1"/>
</dbReference>
<dbReference type="AlphaFoldDB" id="A0A9N8DE18"/>
<name>A0A9N8DE18_9STRA</name>
<keyword evidence="3" id="KW-1185">Reference proteome</keyword>
<reference evidence="2" key="1">
    <citation type="submission" date="2020-06" db="EMBL/GenBank/DDBJ databases">
        <authorList>
            <consortium name="Plant Systems Biology data submission"/>
        </authorList>
    </citation>
    <scope>NUCLEOTIDE SEQUENCE</scope>
    <source>
        <strain evidence="2">D6</strain>
    </source>
</reference>
<dbReference type="InterPro" id="IPR027417">
    <property type="entry name" value="P-loop_NTPase"/>
</dbReference>
<evidence type="ECO:0000259" key="1">
    <source>
        <dbReference type="Pfam" id="PF13401"/>
    </source>
</evidence>
<evidence type="ECO:0000313" key="3">
    <source>
        <dbReference type="Proteomes" id="UP001153069"/>
    </source>
</evidence>
<evidence type="ECO:0000313" key="2">
    <source>
        <dbReference type="EMBL" id="CAB9498800.1"/>
    </source>
</evidence>
<dbReference type="OrthoDB" id="425861at2759"/>
<comment type="caution">
    <text evidence="2">The sequence shown here is derived from an EMBL/GenBank/DDBJ whole genome shotgun (WGS) entry which is preliminary data.</text>
</comment>
<proteinExistence type="predicted"/>
<dbReference type="InterPro" id="IPR049945">
    <property type="entry name" value="AAA_22"/>
</dbReference>
<protein>
    <recommendedName>
        <fullName evidence="1">ORC1/DEAH AAA+ ATPase domain-containing protein</fullName>
    </recommendedName>
</protein>
<dbReference type="Proteomes" id="UP001153069">
    <property type="component" value="Unassembled WGS sequence"/>
</dbReference>
<dbReference type="EMBL" id="CAICTM010000045">
    <property type="protein sequence ID" value="CAB9498800.1"/>
    <property type="molecule type" value="Genomic_DNA"/>
</dbReference>
<feature type="domain" description="ORC1/DEAH AAA+ ATPase" evidence="1">
    <location>
        <begin position="51"/>
        <end position="146"/>
    </location>
</feature>
<dbReference type="SUPFAM" id="SSF52540">
    <property type="entry name" value="P-loop containing nucleoside triphosphate hydrolases"/>
    <property type="match status" value="1"/>
</dbReference>
<dbReference type="GO" id="GO:0016887">
    <property type="term" value="F:ATP hydrolysis activity"/>
    <property type="evidence" value="ECO:0007669"/>
    <property type="project" value="InterPro"/>
</dbReference>
<gene>
    <name evidence="2" type="ORF">SEMRO_45_G027210.1</name>
</gene>